<feature type="coiled-coil region" evidence="2">
    <location>
        <begin position="199"/>
        <end position="226"/>
    </location>
</feature>
<organism evidence="4 5">
    <name type="scientific">Glaciecola petra</name>
    <dbReference type="NCBI Taxonomy" id="3075602"/>
    <lineage>
        <taxon>Bacteria</taxon>
        <taxon>Pseudomonadati</taxon>
        <taxon>Pseudomonadota</taxon>
        <taxon>Gammaproteobacteria</taxon>
        <taxon>Alteromonadales</taxon>
        <taxon>Alteromonadaceae</taxon>
        <taxon>Glaciecola</taxon>
    </lineage>
</organism>
<evidence type="ECO:0000256" key="1">
    <source>
        <dbReference type="PROSITE-ProRule" id="PRU00023"/>
    </source>
</evidence>
<gene>
    <name evidence="4" type="ORF">RM552_16110</name>
</gene>
<keyword evidence="2" id="KW-0175">Coiled coil</keyword>
<keyword evidence="1" id="KW-0040">ANK repeat</keyword>
<dbReference type="EMBL" id="JAVRHX010000006">
    <property type="protein sequence ID" value="MDT0596380.1"/>
    <property type="molecule type" value="Genomic_DNA"/>
</dbReference>
<dbReference type="SUPFAM" id="SSF48403">
    <property type="entry name" value="Ankyrin repeat"/>
    <property type="match status" value="1"/>
</dbReference>
<evidence type="ECO:0000256" key="3">
    <source>
        <dbReference type="SAM" id="MobiDB-lite"/>
    </source>
</evidence>
<dbReference type="RefSeq" id="WP_311369902.1">
    <property type="nucleotide sequence ID" value="NZ_JAVRHX010000006.1"/>
</dbReference>
<comment type="caution">
    <text evidence="4">The sequence shown here is derived from an EMBL/GenBank/DDBJ whole genome shotgun (WGS) entry which is preliminary data.</text>
</comment>
<sequence>MIKLKNAVSILIIIQIFIFQNALAYNSDEANKLAATIDKKYGGDANRYNHEKTGIFSNPPIFKFVKKERTDLIEVMLDKGFDLNNQDEYYYYALHFAFSENKPNIAKFLLEKGATIEAVEMAAAGGDIKHTDWIKLGDSPLFSAVYNDSSELVTLALENGGSFFAGSRYGVVCCEYGDAGIAHARQSAKKWDKPSALRAFNLYDEKKRAEQELIAAEKKRIAAEEKAKRESSPEYILHQQRLAASQLANQRYNDFKYSEFFPLTLQRKVDERKCPDESPVASMYAEPRIYWDVVDQYIEQANCLTNVLNNYDPNPLYRQLKVLRAIEARLWEDTYEVSRLNIDRWLDTSNSIIEDIRLYRERAELWAKRAEEQEVKFAESRARSEAERARRRALIMDLARMNNEMADYAKNAQQNLNQYIKDSNVSNSRSNTANDANSVFIPVRPKKLNSELTKIEDKITSKQSEATSQKQQSDMEIESAEAENKMLLAQEEQARKEKEEELRKKRLENSTYVSLGTSEFCFKKSSALDLAETEAKNEAHMMCREKENNANLDEDRLFYFDQQCRPDKCPSEQVRCDTKLQFYCK</sequence>
<accession>A0ABU2ZUV3</accession>
<feature type="coiled-coil region" evidence="2">
    <location>
        <begin position="368"/>
        <end position="418"/>
    </location>
</feature>
<keyword evidence="5" id="KW-1185">Reference proteome</keyword>
<proteinExistence type="predicted"/>
<name>A0ABU2ZUV3_9ALTE</name>
<evidence type="ECO:0000256" key="2">
    <source>
        <dbReference type="SAM" id="Coils"/>
    </source>
</evidence>
<dbReference type="PROSITE" id="PS50088">
    <property type="entry name" value="ANK_REPEAT"/>
    <property type="match status" value="1"/>
</dbReference>
<dbReference type="SMART" id="SM00248">
    <property type="entry name" value="ANK"/>
    <property type="match status" value="3"/>
</dbReference>
<dbReference type="InterPro" id="IPR002110">
    <property type="entry name" value="Ankyrin_rpt"/>
</dbReference>
<dbReference type="Pfam" id="PF12796">
    <property type="entry name" value="Ank_2"/>
    <property type="match status" value="1"/>
</dbReference>
<feature type="region of interest" description="Disordered" evidence="3">
    <location>
        <begin position="459"/>
        <end position="479"/>
    </location>
</feature>
<evidence type="ECO:0000313" key="5">
    <source>
        <dbReference type="Proteomes" id="UP001253545"/>
    </source>
</evidence>
<evidence type="ECO:0000313" key="4">
    <source>
        <dbReference type="EMBL" id="MDT0596380.1"/>
    </source>
</evidence>
<feature type="repeat" description="ANK" evidence="1">
    <location>
        <begin position="89"/>
        <end position="121"/>
    </location>
</feature>
<feature type="compositionally biased region" description="Polar residues" evidence="3">
    <location>
        <begin position="461"/>
        <end position="474"/>
    </location>
</feature>
<dbReference type="Gene3D" id="1.25.40.20">
    <property type="entry name" value="Ankyrin repeat-containing domain"/>
    <property type="match status" value="1"/>
</dbReference>
<dbReference type="Proteomes" id="UP001253545">
    <property type="component" value="Unassembled WGS sequence"/>
</dbReference>
<dbReference type="InterPro" id="IPR036770">
    <property type="entry name" value="Ankyrin_rpt-contain_sf"/>
</dbReference>
<reference evidence="4 5" key="1">
    <citation type="submission" date="2023-09" db="EMBL/GenBank/DDBJ databases">
        <authorList>
            <person name="Rey-Velasco X."/>
        </authorList>
    </citation>
    <scope>NUCLEOTIDE SEQUENCE [LARGE SCALE GENOMIC DNA]</scope>
    <source>
        <strain evidence="4 5">P117</strain>
    </source>
</reference>
<protein>
    <submittedName>
        <fullName evidence="4">Ankyrin repeat domain-containing protein</fullName>
    </submittedName>
</protein>